<evidence type="ECO:0000256" key="1">
    <source>
        <dbReference type="SAM" id="Coils"/>
    </source>
</evidence>
<dbReference type="Proteomes" id="UP000054408">
    <property type="component" value="Unassembled WGS sequence"/>
</dbReference>
<protein>
    <recommendedName>
        <fullName evidence="3">C2 NT-type domain-containing protein</fullName>
    </recommendedName>
</protein>
<name>A0A0L0D3T0_THETB</name>
<dbReference type="STRING" id="461836.A0A0L0D3T0"/>
<evidence type="ECO:0000256" key="2">
    <source>
        <dbReference type="SAM" id="MobiDB-lite"/>
    </source>
</evidence>
<feature type="coiled-coil region" evidence="1">
    <location>
        <begin position="291"/>
        <end position="409"/>
    </location>
</feature>
<dbReference type="PROSITE" id="PS51840">
    <property type="entry name" value="C2_NT"/>
    <property type="match status" value="1"/>
</dbReference>
<feature type="compositionally biased region" description="Low complexity" evidence="2">
    <location>
        <begin position="159"/>
        <end position="188"/>
    </location>
</feature>
<sequence length="674" mass="71530">MIKSIKRIGKAKLRFRFDVVVHSASLVPKTKWRPVPLAVTWRRGPRTASTPAAPFVANSGIVEWQTSLCMLATLYKSPEAPVADAKLYRLSLLAVDASAGAGKKPRTKTLATTSVDFGEYATVTAKPVTKTLALKIKSKKLASASLTVTITSVCLDDAGSGPAAHGAGSDSESDSDSMSMSAVSEISGCSSDDEEDSAPPPALSFSAAATPPPPSTTSQPLAHPTSLRASPPRQRRSPSLRGSRQTDASVASPAEATAAPVSVPVGPGAVPGGAGGASEVRYLQKMLQQQLTDAWKEKQRQEETIEELQMEVAEKATIILQYKSQLDEADDRIAELEAESRLNASLEAASGSGASSSGATRDELLALLEDSTAKVAALKAKNKARKIEITSLESRLVAAEAALERASTAAAAPATPPPARERALSAYSLAALSPDGATLRTPGGRTLSVGLQDEVPGYGRVIKLDVEGRRVVTASGRAILATDGSELPTAAAAAAATPSPSLRTPGTLAERRELRQLTDDYNEMCERLTESQRRNELLADEVGALQRLVDLYAPDDVRAPKTVAPGTECDDLSLSEDGVRIRALETMLELAVSDAELAKHERELLETEFVSTKLKLAQTEFEKEAAQKDVRSLERKYAKSREVQRALSEKMTRMEVELATSQATRKGKGKTRGK</sequence>
<dbReference type="EMBL" id="GL349445">
    <property type="protein sequence ID" value="KNC47002.1"/>
    <property type="molecule type" value="Genomic_DNA"/>
</dbReference>
<dbReference type="AlphaFoldDB" id="A0A0L0D3T0"/>
<dbReference type="RefSeq" id="XP_013759785.1">
    <property type="nucleotide sequence ID" value="XM_013904331.1"/>
</dbReference>
<evidence type="ECO:0000313" key="5">
    <source>
        <dbReference type="Proteomes" id="UP000054408"/>
    </source>
</evidence>
<dbReference type="InterPro" id="IPR019448">
    <property type="entry name" value="NT-C2"/>
</dbReference>
<reference evidence="4 5" key="1">
    <citation type="submission" date="2010-05" db="EMBL/GenBank/DDBJ databases">
        <title>The Genome Sequence of Thecamonas trahens ATCC 50062.</title>
        <authorList>
            <consortium name="The Broad Institute Genome Sequencing Platform"/>
            <person name="Russ C."/>
            <person name="Cuomo C."/>
            <person name="Shea T."/>
            <person name="Young S.K."/>
            <person name="Zeng Q."/>
            <person name="Koehrsen M."/>
            <person name="Haas B."/>
            <person name="Borodovsky M."/>
            <person name="Guigo R."/>
            <person name="Alvarado L."/>
            <person name="Berlin A."/>
            <person name="Bochicchio J."/>
            <person name="Borenstein D."/>
            <person name="Chapman S."/>
            <person name="Chen Z."/>
            <person name="Freedman E."/>
            <person name="Gellesch M."/>
            <person name="Goldberg J."/>
            <person name="Griggs A."/>
            <person name="Gujja S."/>
            <person name="Heilman E."/>
            <person name="Heiman D."/>
            <person name="Hepburn T."/>
            <person name="Howarth C."/>
            <person name="Jen D."/>
            <person name="Larson L."/>
            <person name="Mehta T."/>
            <person name="Park D."/>
            <person name="Pearson M."/>
            <person name="Roberts A."/>
            <person name="Saif S."/>
            <person name="Shenoy N."/>
            <person name="Sisk P."/>
            <person name="Stolte C."/>
            <person name="Sykes S."/>
            <person name="Thomson T."/>
            <person name="Walk T."/>
            <person name="White J."/>
            <person name="Yandava C."/>
            <person name="Burger G."/>
            <person name="Gray M.W."/>
            <person name="Holland P.W.H."/>
            <person name="King N."/>
            <person name="Lang F.B.F."/>
            <person name="Roger A.J."/>
            <person name="Ruiz-Trillo I."/>
            <person name="Lander E."/>
            <person name="Nusbaum C."/>
        </authorList>
    </citation>
    <scope>NUCLEOTIDE SEQUENCE [LARGE SCALE GENOMIC DNA]</scope>
    <source>
        <strain evidence="4 5">ATCC 50062</strain>
    </source>
</reference>
<keyword evidence="1" id="KW-0175">Coiled coil</keyword>
<organism evidence="4 5">
    <name type="scientific">Thecamonas trahens ATCC 50062</name>
    <dbReference type="NCBI Taxonomy" id="461836"/>
    <lineage>
        <taxon>Eukaryota</taxon>
        <taxon>Apusozoa</taxon>
        <taxon>Apusomonadida</taxon>
        <taxon>Apusomonadidae</taxon>
        <taxon>Thecamonas</taxon>
    </lineage>
</organism>
<feature type="compositionally biased region" description="Low complexity" evidence="2">
    <location>
        <begin position="216"/>
        <end position="232"/>
    </location>
</feature>
<accession>A0A0L0D3T0</accession>
<evidence type="ECO:0000313" key="4">
    <source>
        <dbReference type="EMBL" id="KNC47002.1"/>
    </source>
</evidence>
<dbReference type="eggNOG" id="KOG0035">
    <property type="taxonomic scope" value="Eukaryota"/>
</dbReference>
<keyword evidence="5" id="KW-1185">Reference proteome</keyword>
<gene>
    <name evidence="4" type="ORF">AMSG_03425</name>
</gene>
<feature type="coiled-coil region" evidence="1">
    <location>
        <begin position="616"/>
        <end position="650"/>
    </location>
</feature>
<evidence type="ECO:0000259" key="3">
    <source>
        <dbReference type="PROSITE" id="PS51840"/>
    </source>
</evidence>
<proteinExistence type="predicted"/>
<dbReference type="GeneID" id="25563031"/>
<feature type="domain" description="C2 NT-type" evidence="3">
    <location>
        <begin position="5"/>
        <end position="154"/>
    </location>
</feature>
<dbReference type="Pfam" id="PF10358">
    <property type="entry name" value="NT-C2"/>
    <property type="match status" value="1"/>
</dbReference>
<feature type="compositionally biased region" description="Low complexity" evidence="2">
    <location>
        <begin position="239"/>
        <end position="268"/>
    </location>
</feature>
<feature type="region of interest" description="Disordered" evidence="2">
    <location>
        <begin position="159"/>
        <end position="272"/>
    </location>
</feature>